<dbReference type="Gene3D" id="3.30.9.10">
    <property type="entry name" value="D-Amino Acid Oxidase, subunit A, domain 2"/>
    <property type="match status" value="1"/>
</dbReference>
<gene>
    <name evidence="3" type="ORF">JOE42_004127</name>
</gene>
<dbReference type="PANTHER" id="PTHR13847:SF289">
    <property type="entry name" value="GLYCINE OXIDASE"/>
    <property type="match status" value="1"/>
</dbReference>
<dbReference type="Proteomes" id="UP000703038">
    <property type="component" value="Unassembled WGS sequence"/>
</dbReference>
<dbReference type="PANTHER" id="PTHR13847">
    <property type="entry name" value="SARCOSINE DEHYDROGENASE-RELATED"/>
    <property type="match status" value="1"/>
</dbReference>
<protein>
    <submittedName>
        <fullName evidence="3">Glycine/D-amino acid oxidase-like deaminating enzyme</fullName>
    </submittedName>
</protein>
<dbReference type="SUPFAM" id="SSF51971">
    <property type="entry name" value="Nucleotide-binding domain"/>
    <property type="match status" value="1"/>
</dbReference>
<sequence>MAEFAGYDKAHTPSNFDEIRAAANELFPGALDWNSVDYRSGLRPMTPDGPPIIGPTRLNNLHINTGHGHVGWTMACGSASLLAAELAGRASLIDPTPYRFDRFSRWAVKHTSGR</sequence>
<name>A0ABS2KZQ1_9NOCA</name>
<organism evidence="3 4">
    <name type="scientific">Rhodococcoides corynebacterioides</name>
    <dbReference type="NCBI Taxonomy" id="53972"/>
    <lineage>
        <taxon>Bacteria</taxon>
        <taxon>Bacillati</taxon>
        <taxon>Actinomycetota</taxon>
        <taxon>Actinomycetes</taxon>
        <taxon>Mycobacteriales</taxon>
        <taxon>Nocardiaceae</taxon>
        <taxon>Rhodococcoides</taxon>
    </lineage>
</organism>
<dbReference type="InterPro" id="IPR006076">
    <property type="entry name" value="FAD-dep_OxRdtase"/>
</dbReference>
<evidence type="ECO:0000256" key="1">
    <source>
        <dbReference type="ARBA" id="ARBA00023002"/>
    </source>
</evidence>
<proteinExistence type="predicted"/>
<dbReference type="Pfam" id="PF01266">
    <property type="entry name" value="DAO"/>
    <property type="match status" value="1"/>
</dbReference>
<keyword evidence="1" id="KW-0560">Oxidoreductase</keyword>
<evidence type="ECO:0000313" key="3">
    <source>
        <dbReference type="EMBL" id="MBM7417394.1"/>
    </source>
</evidence>
<keyword evidence="4" id="KW-1185">Reference proteome</keyword>
<reference evidence="3 4" key="1">
    <citation type="submission" date="2021-01" db="EMBL/GenBank/DDBJ databases">
        <title>Genomics of switchgrass bacterial isolates.</title>
        <authorList>
            <person name="Shade A."/>
        </authorList>
    </citation>
    <scope>NUCLEOTIDE SEQUENCE [LARGE SCALE GENOMIC DNA]</scope>
    <source>
        <strain evidence="3 4">PvP111</strain>
    </source>
</reference>
<evidence type="ECO:0000313" key="4">
    <source>
        <dbReference type="Proteomes" id="UP000703038"/>
    </source>
</evidence>
<evidence type="ECO:0000259" key="2">
    <source>
        <dbReference type="Pfam" id="PF01266"/>
    </source>
</evidence>
<comment type="caution">
    <text evidence="3">The sequence shown here is derived from an EMBL/GenBank/DDBJ whole genome shotgun (WGS) entry which is preliminary data.</text>
</comment>
<feature type="domain" description="FAD dependent oxidoreductase" evidence="2">
    <location>
        <begin position="4"/>
        <end position="84"/>
    </location>
</feature>
<accession>A0ABS2KZQ1</accession>
<dbReference type="InterPro" id="IPR036188">
    <property type="entry name" value="FAD/NAD-bd_sf"/>
</dbReference>
<dbReference type="EMBL" id="JAFBBK010000001">
    <property type="protein sequence ID" value="MBM7417394.1"/>
    <property type="molecule type" value="Genomic_DNA"/>
</dbReference>
<dbReference type="Gene3D" id="3.50.50.60">
    <property type="entry name" value="FAD/NAD(P)-binding domain"/>
    <property type="match status" value="1"/>
</dbReference>